<protein>
    <submittedName>
        <fullName evidence="2">ABC transporter permease</fullName>
    </submittedName>
</protein>
<evidence type="ECO:0000313" key="3">
    <source>
        <dbReference type="Proteomes" id="UP001597337"/>
    </source>
</evidence>
<dbReference type="RefSeq" id="WP_386027176.1">
    <property type="nucleotide sequence ID" value="NZ_JBHUHX010000032.1"/>
</dbReference>
<gene>
    <name evidence="2" type="ORF">ACFSJC_12535</name>
</gene>
<name>A0ABW4YAK6_9GAMM</name>
<feature type="transmembrane region" description="Helical" evidence="1">
    <location>
        <begin position="569"/>
        <end position="587"/>
    </location>
</feature>
<feature type="transmembrane region" description="Helical" evidence="1">
    <location>
        <begin position="98"/>
        <end position="118"/>
    </location>
</feature>
<feature type="transmembrane region" description="Helical" evidence="1">
    <location>
        <begin position="20"/>
        <end position="36"/>
    </location>
</feature>
<sequence length="1121" mass="120767">MSPFWHEALDEFRAGLRSGVVPLIYLVLVGYLLMVLTHSGYLRDMGAVDIPRNAPSLVYLMTSGDAFFLFFAWAWVFAQPIVRDRSARLNELVLTAPVPLAGWLTARFVGALGIALLLGSSQIVGFLAAPLLEWVGAVPAGSIAPAPWAALGWAWLVFTLPLALGAGALYYLAAIRSRSLIGPFIVAAGFMTFWMVAMVVLKSADASPVLATLLDPSGFAEAEHQVEHWTPHEKSTALLAPTPALLASRVLWCLLPLALLWAGIRRTTRESLILEPVQRARPSARRQPMPAMSAPTALPGPITKPSWWLALVAESGWQLWQVLSRRRVWGALGFLTVLAVVGAVYHIVQHADGPLEPRPELVAPLLTELFYLIIAFVVAGLVGITARRDDQIGLGEMLDATPAPNAVRLIGRLVTVVALTLILALVPGIGTLITTALIAPQSLDLALTLGYQVLVLAPALLELAAVTVLLHALIRHPGPAYAASVLATFVFIVNHETGLVSYPPHQIGVPVDIALSGLTGLGPWLEQILSSGAFKLALVALLLALAATLTPRGTETGWAVRWPGFRHRVAGPAGKVALLAALALIGLEIHLYQHYRIDGTYETLTQQLTKNAHWEQRWLAPAAPFAVLGGTVELSVNPAERTLRGRWTLNGVHAVGGLLHAELPDGFRLEQALVEGQETATLVEGDHLALQLADCGAPGCRIELVWSQRLLGWSAEHRPSWLLRDSVWLHATEVLPRLGLDPDRVPRVPAERVTHGLWPEVTLPAYRTSVPSGAAAPAGNWSWRVRIAGQTDAAEHEDTIDGPLDFAVIWAPRARHSLLGGFEFVHDRTRTETAATIAEDLAAMRDCVTRRLGSVPNVQGVVQWPRALGDSTLAGDRLLLAEDPHWDVADQGVGRWKRRAAIATALAQRQIRDVADLRQGPGSLWLASGVPGAIGLLCVAETDGLDALTALIARGADATTQALAGSSVPVGALRMATSDGWARDYGPLAALDWTARQTPAQFATLLTAIRRGDDLDTTLASIVGATSSARILGAPNASDVQAATQPPTGERWHWFEGEWLASRLVAEAWRYRVERNRLTLDPPSDASSPRFSGPDETAFLYLDAWPGYERAPADNLMHVVE</sequence>
<organism evidence="2 3">
    <name type="scientific">Thiorhodococcus fuscus</name>
    <dbReference type="NCBI Taxonomy" id="527200"/>
    <lineage>
        <taxon>Bacteria</taxon>
        <taxon>Pseudomonadati</taxon>
        <taxon>Pseudomonadota</taxon>
        <taxon>Gammaproteobacteria</taxon>
        <taxon>Chromatiales</taxon>
        <taxon>Chromatiaceae</taxon>
        <taxon>Thiorhodococcus</taxon>
    </lineage>
</organism>
<feature type="transmembrane region" description="Helical" evidence="1">
    <location>
        <begin position="451"/>
        <end position="474"/>
    </location>
</feature>
<feature type="transmembrane region" description="Helical" evidence="1">
    <location>
        <begin position="481"/>
        <end position="501"/>
    </location>
</feature>
<reference evidence="3" key="1">
    <citation type="journal article" date="2019" name="Int. J. Syst. Evol. Microbiol.">
        <title>The Global Catalogue of Microorganisms (GCM) 10K type strain sequencing project: providing services to taxonomists for standard genome sequencing and annotation.</title>
        <authorList>
            <consortium name="The Broad Institute Genomics Platform"/>
            <consortium name="The Broad Institute Genome Sequencing Center for Infectious Disease"/>
            <person name="Wu L."/>
            <person name="Ma J."/>
        </authorList>
    </citation>
    <scope>NUCLEOTIDE SEQUENCE [LARGE SCALE GENOMIC DNA]</scope>
    <source>
        <strain evidence="3">KACC 12597</strain>
    </source>
</reference>
<feature type="transmembrane region" description="Helical" evidence="1">
    <location>
        <begin position="125"/>
        <end position="144"/>
    </location>
</feature>
<feature type="transmembrane region" description="Helical" evidence="1">
    <location>
        <begin position="368"/>
        <end position="386"/>
    </location>
</feature>
<dbReference type="EMBL" id="JBHUHX010000032">
    <property type="protein sequence ID" value="MFD2112667.1"/>
    <property type="molecule type" value="Genomic_DNA"/>
</dbReference>
<comment type="caution">
    <text evidence="2">The sequence shown here is derived from an EMBL/GenBank/DDBJ whole genome shotgun (WGS) entry which is preliminary data.</text>
</comment>
<feature type="transmembrane region" description="Helical" evidence="1">
    <location>
        <begin position="150"/>
        <end position="173"/>
    </location>
</feature>
<keyword evidence="1" id="KW-0472">Membrane</keyword>
<evidence type="ECO:0000313" key="2">
    <source>
        <dbReference type="EMBL" id="MFD2112667.1"/>
    </source>
</evidence>
<feature type="transmembrane region" description="Helical" evidence="1">
    <location>
        <begin position="413"/>
        <end position="439"/>
    </location>
</feature>
<dbReference type="Proteomes" id="UP001597337">
    <property type="component" value="Unassembled WGS sequence"/>
</dbReference>
<evidence type="ECO:0000256" key="1">
    <source>
        <dbReference type="SAM" id="Phobius"/>
    </source>
</evidence>
<feature type="transmembrane region" description="Helical" evidence="1">
    <location>
        <begin position="180"/>
        <end position="201"/>
    </location>
</feature>
<accession>A0ABW4YAK6</accession>
<keyword evidence="1" id="KW-0812">Transmembrane</keyword>
<proteinExistence type="predicted"/>
<feature type="transmembrane region" description="Helical" evidence="1">
    <location>
        <begin position="57"/>
        <end position="78"/>
    </location>
</feature>
<feature type="transmembrane region" description="Helical" evidence="1">
    <location>
        <begin position="532"/>
        <end position="549"/>
    </location>
</feature>
<keyword evidence="3" id="KW-1185">Reference proteome</keyword>
<feature type="transmembrane region" description="Helical" evidence="1">
    <location>
        <begin position="328"/>
        <end position="348"/>
    </location>
</feature>
<feature type="transmembrane region" description="Helical" evidence="1">
    <location>
        <begin position="244"/>
        <end position="264"/>
    </location>
</feature>
<keyword evidence="1" id="KW-1133">Transmembrane helix</keyword>